<dbReference type="EMBL" id="AWUE01018227">
    <property type="protein sequence ID" value="OMO81707.1"/>
    <property type="molecule type" value="Genomic_DNA"/>
</dbReference>
<protein>
    <submittedName>
        <fullName evidence="2">Ring finger protein</fullName>
    </submittedName>
</protein>
<evidence type="ECO:0000256" key="1">
    <source>
        <dbReference type="SAM" id="MobiDB-lite"/>
    </source>
</evidence>
<dbReference type="AlphaFoldDB" id="A0A1R3IGK9"/>
<dbReference type="OrthoDB" id="8062037at2759"/>
<evidence type="ECO:0000313" key="2">
    <source>
        <dbReference type="EMBL" id="OMO81707.1"/>
    </source>
</evidence>
<feature type="region of interest" description="Disordered" evidence="1">
    <location>
        <begin position="168"/>
        <end position="196"/>
    </location>
</feature>
<reference evidence="3" key="1">
    <citation type="submission" date="2013-09" db="EMBL/GenBank/DDBJ databases">
        <title>Corchorus olitorius genome sequencing.</title>
        <authorList>
            <person name="Alam M."/>
            <person name="Haque M.S."/>
            <person name="Islam M.S."/>
            <person name="Emdad E.M."/>
            <person name="Islam M.M."/>
            <person name="Ahmed B."/>
            <person name="Halim A."/>
            <person name="Hossen Q.M.M."/>
            <person name="Hossain M.Z."/>
            <person name="Ahmed R."/>
            <person name="Khan M.M."/>
            <person name="Islam R."/>
            <person name="Rashid M.M."/>
            <person name="Khan S.A."/>
            <person name="Rahman M.S."/>
            <person name="Alam M."/>
            <person name="Yahiya A.S."/>
            <person name="Khan M.S."/>
            <person name="Azam M.S."/>
            <person name="Haque T."/>
            <person name="Lashkar M.Z.H."/>
            <person name="Akhand A.I."/>
            <person name="Morshed G."/>
            <person name="Roy S."/>
            <person name="Uddin K.S."/>
            <person name="Rabeya T."/>
            <person name="Hossain A.S."/>
            <person name="Chowdhury A."/>
            <person name="Snigdha A.R."/>
            <person name="Mortoza M.S."/>
            <person name="Matin S.A."/>
            <person name="Hoque S.M.E."/>
            <person name="Islam M.K."/>
            <person name="Roy D.K."/>
            <person name="Haider R."/>
            <person name="Moosa M.M."/>
            <person name="Elias S.M."/>
            <person name="Hasan A.M."/>
            <person name="Jahan S."/>
            <person name="Shafiuddin M."/>
            <person name="Mahmood N."/>
            <person name="Shommy N.S."/>
        </authorList>
    </citation>
    <scope>NUCLEOTIDE SEQUENCE [LARGE SCALE GENOMIC DNA]</scope>
    <source>
        <strain evidence="3">cv. O-4</strain>
    </source>
</reference>
<keyword evidence="3" id="KW-1185">Reference proteome</keyword>
<feature type="region of interest" description="Disordered" evidence="1">
    <location>
        <begin position="123"/>
        <end position="143"/>
    </location>
</feature>
<accession>A0A1R3IGK9</accession>
<comment type="caution">
    <text evidence="2">The sequence shown here is derived from an EMBL/GenBank/DDBJ whole genome shotgun (WGS) entry which is preliminary data.</text>
</comment>
<proteinExistence type="predicted"/>
<organism evidence="2 3">
    <name type="scientific">Corchorus olitorius</name>
    <dbReference type="NCBI Taxonomy" id="93759"/>
    <lineage>
        <taxon>Eukaryota</taxon>
        <taxon>Viridiplantae</taxon>
        <taxon>Streptophyta</taxon>
        <taxon>Embryophyta</taxon>
        <taxon>Tracheophyta</taxon>
        <taxon>Spermatophyta</taxon>
        <taxon>Magnoliopsida</taxon>
        <taxon>eudicotyledons</taxon>
        <taxon>Gunneridae</taxon>
        <taxon>Pentapetalae</taxon>
        <taxon>rosids</taxon>
        <taxon>malvids</taxon>
        <taxon>Malvales</taxon>
        <taxon>Malvaceae</taxon>
        <taxon>Grewioideae</taxon>
        <taxon>Apeibeae</taxon>
        <taxon>Corchorus</taxon>
    </lineage>
</organism>
<name>A0A1R3IGK9_9ROSI</name>
<dbReference type="STRING" id="93759.A0A1R3IGK9"/>
<evidence type="ECO:0000313" key="3">
    <source>
        <dbReference type="Proteomes" id="UP000187203"/>
    </source>
</evidence>
<dbReference type="Proteomes" id="UP000187203">
    <property type="component" value="Unassembled WGS sequence"/>
</dbReference>
<sequence>MEKATTSFRRSVDSFSGISSGYYRKDGLLLSLRPREDEKKRLEHRIIVSGSGGVVGPPPPNGSGKCLPSPSGFHQRWSDVQPSDLLYLRSEMIISQNCRLGIGSLAETTNSKKNNFGIIYGNGNHKNKGENGNGRESVSETEKSMSIGIDGIGRSIINSRSVSEITGLSRFSSKHKGNSNDNDDDSDGHRHHRQRRQGLVVAEAGLVSRWLPWISSTSHSGLQSQPVVSTFAAYP</sequence>
<gene>
    <name evidence="2" type="ORF">COLO4_23449</name>
</gene>